<dbReference type="EMBL" id="KV921484">
    <property type="protein sequence ID" value="ORE14204.1"/>
    <property type="molecule type" value="Genomic_DNA"/>
</dbReference>
<feature type="non-terminal residue" evidence="1">
    <location>
        <position position="51"/>
    </location>
</feature>
<gene>
    <name evidence="1" type="ORF">BCV71DRAFT_54657</name>
</gene>
<name>A0A1X0RQF0_RHIZD</name>
<evidence type="ECO:0000313" key="2">
    <source>
        <dbReference type="Proteomes" id="UP000242381"/>
    </source>
</evidence>
<dbReference type="AlphaFoldDB" id="A0A1X0RQF0"/>
<evidence type="ECO:0000313" key="1">
    <source>
        <dbReference type="EMBL" id="ORE14204.1"/>
    </source>
</evidence>
<dbReference type="Proteomes" id="UP000242381">
    <property type="component" value="Unassembled WGS sequence"/>
</dbReference>
<sequence>MSKERERKIMSICRKREKKYVSIRAHILILVLLTTEVHSGEGSDNYPGWFK</sequence>
<organism evidence="1 2">
    <name type="scientific">Rhizopus microsporus</name>
    <dbReference type="NCBI Taxonomy" id="58291"/>
    <lineage>
        <taxon>Eukaryota</taxon>
        <taxon>Fungi</taxon>
        <taxon>Fungi incertae sedis</taxon>
        <taxon>Mucoromycota</taxon>
        <taxon>Mucoromycotina</taxon>
        <taxon>Mucoromycetes</taxon>
        <taxon>Mucorales</taxon>
        <taxon>Mucorineae</taxon>
        <taxon>Rhizopodaceae</taxon>
        <taxon>Rhizopus</taxon>
    </lineage>
</organism>
<reference evidence="1 2" key="1">
    <citation type="journal article" date="2016" name="Proc. Natl. Acad. Sci. U.S.A.">
        <title>Lipid metabolic changes in an early divergent fungus govern the establishment of a mutualistic symbiosis with endobacteria.</title>
        <authorList>
            <person name="Lastovetsky O.A."/>
            <person name="Gaspar M.L."/>
            <person name="Mondo S.J."/>
            <person name="LaButti K.M."/>
            <person name="Sandor L."/>
            <person name="Grigoriev I.V."/>
            <person name="Henry S.A."/>
            <person name="Pawlowska T.E."/>
        </authorList>
    </citation>
    <scope>NUCLEOTIDE SEQUENCE [LARGE SCALE GENOMIC DNA]</scope>
    <source>
        <strain evidence="1 2">ATCC 11559</strain>
    </source>
</reference>
<protein>
    <submittedName>
        <fullName evidence="1">Uncharacterized protein</fullName>
    </submittedName>
</protein>
<proteinExistence type="predicted"/>
<accession>A0A1X0RQF0</accession>